<evidence type="ECO:0000313" key="1">
    <source>
        <dbReference type="EMBL" id="GAA0540371.1"/>
    </source>
</evidence>
<reference evidence="2 4" key="3">
    <citation type="submission" date="2024-06" db="EMBL/GenBank/DDBJ databases">
        <title>Halorubrum miltondacostae sp. nov., a potential PHA producer isolated from an inland solar saltern in Rio Maior, Portugal.</title>
        <authorList>
            <person name="Albuquerque L."/>
            <person name="Viver T."/>
            <person name="Barroso C."/>
            <person name="Claudino R."/>
            <person name="Galvan M."/>
            <person name="Simoes G."/>
            <person name="Lobo Da Cunha A."/>
            <person name="Egas C."/>
        </authorList>
    </citation>
    <scope>NUCLEOTIDE SEQUENCE [LARGE SCALE GENOMIC DNA]</scope>
    <source>
        <strain evidence="2 4">DSM 18646</strain>
    </source>
</reference>
<keyword evidence="4" id="KW-1185">Reference proteome</keyword>
<dbReference type="EMBL" id="BAAADQ010000005">
    <property type="protein sequence ID" value="GAA0540371.1"/>
    <property type="molecule type" value="Genomic_DNA"/>
</dbReference>
<proteinExistence type="predicted"/>
<organism evidence="1 3">
    <name type="scientific">Halorubrum ejinorense</name>
    <dbReference type="NCBI Taxonomy" id="425309"/>
    <lineage>
        <taxon>Archaea</taxon>
        <taxon>Methanobacteriati</taxon>
        <taxon>Methanobacteriota</taxon>
        <taxon>Stenosarchaea group</taxon>
        <taxon>Halobacteria</taxon>
        <taxon>Halobacteriales</taxon>
        <taxon>Haloferacaceae</taxon>
        <taxon>Halorubrum</taxon>
    </lineage>
</organism>
<sequence length="111" mass="11985">MSDDRPEVRTYFDPLTSTQRSSLRSRMERYRSQLEDRGYEVAIAEGTNGLFGGVLVIDEDRGRVGFLESNGAVTWIDGSAGGLGALGSAVTQNHTDALESAVDFPEGVDVD</sequence>
<name>A0AAV3SS03_9EURY</name>
<dbReference type="Proteomes" id="UP001501425">
    <property type="component" value="Unassembled WGS sequence"/>
</dbReference>
<gene>
    <name evidence="2" type="ORF">ABNG02_15245</name>
    <name evidence="1" type="ORF">GCM10008994_14360</name>
</gene>
<evidence type="ECO:0000313" key="4">
    <source>
        <dbReference type="Proteomes" id="UP001567571"/>
    </source>
</evidence>
<comment type="caution">
    <text evidence="1">The sequence shown here is derived from an EMBL/GenBank/DDBJ whole genome shotgun (WGS) entry which is preliminary data.</text>
</comment>
<evidence type="ECO:0000313" key="2">
    <source>
        <dbReference type="EMBL" id="MEZ3168672.1"/>
    </source>
</evidence>
<reference evidence="1" key="2">
    <citation type="submission" date="2023-12" db="EMBL/GenBank/DDBJ databases">
        <authorList>
            <person name="Sun Q."/>
            <person name="Inoue M."/>
        </authorList>
    </citation>
    <scope>NUCLEOTIDE SEQUENCE</scope>
    <source>
        <strain evidence="1">JCM 14265</strain>
    </source>
</reference>
<evidence type="ECO:0000313" key="3">
    <source>
        <dbReference type="Proteomes" id="UP001501425"/>
    </source>
</evidence>
<dbReference type="EMBL" id="JBEDNW010000010">
    <property type="protein sequence ID" value="MEZ3168672.1"/>
    <property type="molecule type" value="Genomic_DNA"/>
</dbReference>
<dbReference type="RefSeq" id="WP_343777873.1">
    <property type="nucleotide sequence ID" value="NZ_BAAADQ010000005.1"/>
</dbReference>
<protein>
    <submittedName>
        <fullName evidence="1">Uncharacterized protein</fullName>
    </submittedName>
</protein>
<reference evidence="1" key="1">
    <citation type="journal article" date="2014" name="Int. J. Syst. Evol. Microbiol.">
        <title>Complete genome sequence of Corynebacterium casei LMG S-19264T (=DSM 44701T), isolated from a smear-ripened cheese.</title>
        <authorList>
            <consortium name="US DOE Joint Genome Institute (JGI-PGF)"/>
            <person name="Walter F."/>
            <person name="Albersmeier A."/>
            <person name="Kalinowski J."/>
            <person name="Ruckert C."/>
        </authorList>
    </citation>
    <scope>NUCLEOTIDE SEQUENCE</scope>
    <source>
        <strain evidence="1">JCM 14265</strain>
    </source>
</reference>
<accession>A0AAV3SS03</accession>
<dbReference type="AlphaFoldDB" id="A0AAV3SS03"/>
<dbReference type="Proteomes" id="UP001567571">
    <property type="component" value="Unassembled WGS sequence"/>
</dbReference>